<evidence type="ECO:0000313" key="4">
    <source>
        <dbReference type="Proteomes" id="UP000053263"/>
    </source>
</evidence>
<dbReference type="InterPro" id="IPR040976">
    <property type="entry name" value="Pkinase_fungal"/>
</dbReference>
<evidence type="ECO:0000313" key="3">
    <source>
        <dbReference type="EMBL" id="KII84994.1"/>
    </source>
</evidence>
<protein>
    <recommendedName>
        <fullName evidence="2">Fungal-type protein kinase domain-containing protein</fullName>
    </recommendedName>
</protein>
<dbReference type="Proteomes" id="UP000053263">
    <property type="component" value="Unassembled WGS sequence"/>
</dbReference>
<organism evidence="3 4">
    <name type="scientific">Plicaturopsis crispa FD-325 SS-3</name>
    <dbReference type="NCBI Taxonomy" id="944288"/>
    <lineage>
        <taxon>Eukaryota</taxon>
        <taxon>Fungi</taxon>
        <taxon>Dikarya</taxon>
        <taxon>Basidiomycota</taxon>
        <taxon>Agaricomycotina</taxon>
        <taxon>Agaricomycetes</taxon>
        <taxon>Agaricomycetidae</taxon>
        <taxon>Amylocorticiales</taxon>
        <taxon>Amylocorticiaceae</taxon>
        <taxon>Plicatura</taxon>
        <taxon>Plicaturopsis crispa</taxon>
    </lineage>
</organism>
<dbReference type="EMBL" id="KN832569">
    <property type="protein sequence ID" value="KII84994.1"/>
    <property type="molecule type" value="Genomic_DNA"/>
</dbReference>
<sequence length="331" mass="35701">MDTDGGSPRAGVGPTDLHHSNISPSCARSSQGALQAELQGNVLYSDTTIFTRSGVDEVPEHQCVACPCSDTELQASKTEPRSLVSVADVEDSKEVEYEMDPHLYRVLEHIETSAASEPRTHQPTLASEGWTFPPAVPGLTPPRALLEWTRRPDAVQQTVAGVDGPFVDTLPVRAVNHRAGNIQFTAYEILRHEILRSVGATPHEVWHDIESFIWVLCYVVLQRLAATPSASQKAAAQTNLHVWFGGSDIATSSSAVRDIAPSRTSSGGPLDVGYYGGMLSARMAGLYRRLALLVRRGEALEACPVHLDHDSVLAALEEASGDDVDLFLVSS</sequence>
<dbReference type="Pfam" id="PF17667">
    <property type="entry name" value="Pkinase_fungal"/>
    <property type="match status" value="1"/>
</dbReference>
<gene>
    <name evidence="3" type="ORF">PLICRDRAFT_45848</name>
</gene>
<dbReference type="HOGENOM" id="CLU_839691_0_0_1"/>
<dbReference type="AlphaFoldDB" id="A0A0C9T6M7"/>
<evidence type="ECO:0000256" key="1">
    <source>
        <dbReference type="SAM" id="MobiDB-lite"/>
    </source>
</evidence>
<feature type="region of interest" description="Disordered" evidence="1">
    <location>
        <begin position="1"/>
        <end position="26"/>
    </location>
</feature>
<proteinExistence type="predicted"/>
<accession>A0A0C9T6M7</accession>
<dbReference type="OrthoDB" id="3270165at2759"/>
<reference evidence="3 4" key="1">
    <citation type="submission" date="2014-06" db="EMBL/GenBank/DDBJ databases">
        <title>Evolutionary Origins and Diversification of the Mycorrhizal Mutualists.</title>
        <authorList>
            <consortium name="DOE Joint Genome Institute"/>
            <consortium name="Mycorrhizal Genomics Consortium"/>
            <person name="Kohler A."/>
            <person name="Kuo A."/>
            <person name="Nagy L.G."/>
            <person name="Floudas D."/>
            <person name="Copeland A."/>
            <person name="Barry K.W."/>
            <person name="Cichocki N."/>
            <person name="Veneault-Fourrey C."/>
            <person name="LaButti K."/>
            <person name="Lindquist E.A."/>
            <person name="Lipzen A."/>
            <person name="Lundell T."/>
            <person name="Morin E."/>
            <person name="Murat C."/>
            <person name="Riley R."/>
            <person name="Ohm R."/>
            <person name="Sun H."/>
            <person name="Tunlid A."/>
            <person name="Henrissat B."/>
            <person name="Grigoriev I.V."/>
            <person name="Hibbett D.S."/>
            <person name="Martin F."/>
        </authorList>
    </citation>
    <scope>NUCLEOTIDE SEQUENCE [LARGE SCALE GENOMIC DNA]</scope>
    <source>
        <strain evidence="3 4">FD-325 SS-3</strain>
    </source>
</reference>
<evidence type="ECO:0000259" key="2">
    <source>
        <dbReference type="Pfam" id="PF17667"/>
    </source>
</evidence>
<keyword evidence="4" id="KW-1185">Reference proteome</keyword>
<feature type="domain" description="Fungal-type protein kinase" evidence="2">
    <location>
        <begin position="176"/>
        <end position="220"/>
    </location>
</feature>
<name>A0A0C9T6M7_PLICR</name>
<feature type="region of interest" description="Disordered" evidence="1">
    <location>
        <begin position="114"/>
        <end position="133"/>
    </location>
</feature>